<accession>A0A7I8VX03</accession>
<dbReference type="InterPro" id="IPR001638">
    <property type="entry name" value="Solute-binding_3/MltF_N"/>
</dbReference>
<evidence type="ECO:0000313" key="15">
    <source>
        <dbReference type="Proteomes" id="UP000549394"/>
    </source>
</evidence>
<proteinExistence type="predicted"/>
<dbReference type="EMBL" id="CAJFCJ010000012">
    <property type="protein sequence ID" value="CAD5120246.1"/>
    <property type="molecule type" value="Genomic_DNA"/>
</dbReference>
<dbReference type="InterPro" id="IPR019594">
    <property type="entry name" value="Glu/Gly-bd"/>
</dbReference>
<dbReference type="SMART" id="SM00918">
    <property type="entry name" value="Lig_chan-Glu_bd"/>
    <property type="match status" value="1"/>
</dbReference>
<keyword evidence="10" id="KW-0407">Ion channel</keyword>
<evidence type="ECO:0000256" key="1">
    <source>
        <dbReference type="ARBA" id="ARBA00004141"/>
    </source>
</evidence>
<evidence type="ECO:0000313" key="14">
    <source>
        <dbReference type="EMBL" id="CAD5120246.1"/>
    </source>
</evidence>
<name>A0A7I8VX03_9ANNE</name>
<keyword evidence="8" id="KW-0325">Glycoprotein</keyword>
<evidence type="ECO:0000256" key="6">
    <source>
        <dbReference type="ARBA" id="ARBA00023136"/>
    </source>
</evidence>
<evidence type="ECO:0000256" key="10">
    <source>
        <dbReference type="ARBA" id="ARBA00023303"/>
    </source>
</evidence>
<evidence type="ECO:0000256" key="3">
    <source>
        <dbReference type="ARBA" id="ARBA00022692"/>
    </source>
</evidence>
<evidence type="ECO:0000256" key="4">
    <source>
        <dbReference type="ARBA" id="ARBA00022989"/>
    </source>
</evidence>
<comment type="subcellular location">
    <subcellularLocation>
        <location evidence="1">Membrane</location>
        <topology evidence="1">Multi-pass membrane protein</topology>
    </subcellularLocation>
</comment>
<comment type="caution">
    <text evidence="14">The sequence shown here is derived from an EMBL/GenBank/DDBJ whole genome shotgun (WGS) entry which is preliminary data.</text>
</comment>
<evidence type="ECO:0000259" key="12">
    <source>
        <dbReference type="SMART" id="SM00079"/>
    </source>
</evidence>
<keyword evidence="15" id="KW-1185">Reference proteome</keyword>
<dbReference type="InterPro" id="IPR001320">
    <property type="entry name" value="Iontro_rcpt_C"/>
</dbReference>
<reference evidence="14 15" key="1">
    <citation type="submission" date="2020-08" db="EMBL/GenBank/DDBJ databases">
        <authorList>
            <person name="Hejnol A."/>
        </authorList>
    </citation>
    <scope>NUCLEOTIDE SEQUENCE [LARGE SCALE GENOMIC DNA]</scope>
</reference>
<dbReference type="AlphaFoldDB" id="A0A7I8VX03"/>
<organism evidence="14 15">
    <name type="scientific">Dimorphilus gyrociliatus</name>
    <dbReference type="NCBI Taxonomy" id="2664684"/>
    <lineage>
        <taxon>Eukaryota</taxon>
        <taxon>Metazoa</taxon>
        <taxon>Spiralia</taxon>
        <taxon>Lophotrochozoa</taxon>
        <taxon>Annelida</taxon>
        <taxon>Polychaeta</taxon>
        <taxon>Polychaeta incertae sedis</taxon>
        <taxon>Dinophilidae</taxon>
        <taxon>Dimorphilus</taxon>
    </lineage>
</organism>
<dbReference type="SMART" id="SM00079">
    <property type="entry name" value="PBPe"/>
    <property type="match status" value="1"/>
</dbReference>
<dbReference type="Gene3D" id="3.40.190.10">
    <property type="entry name" value="Periplasmic binding protein-like II"/>
    <property type="match status" value="2"/>
</dbReference>
<dbReference type="GO" id="GO:0016020">
    <property type="term" value="C:membrane"/>
    <property type="evidence" value="ECO:0007669"/>
    <property type="project" value="UniProtKB-SubCell"/>
</dbReference>
<dbReference type="OrthoDB" id="5984008at2759"/>
<keyword evidence="5" id="KW-0406">Ion transport</keyword>
<evidence type="ECO:0000259" key="11">
    <source>
        <dbReference type="SMART" id="SM00062"/>
    </source>
</evidence>
<evidence type="ECO:0000256" key="9">
    <source>
        <dbReference type="ARBA" id="ARBA00023286"/>
    </source>
</evidence>
<dbReference type="SMART" id="SM00062">
    <property type="entry name" value="PBPb"/>
    <property type="match status" value="1"/>
</dbReference>
<evidence type="ECO:0000256" key="5">
    <source>
        <dbReference type="ARBA" id="ARBA00023065"/>
    </source>
</evidence>
<dbReference type="SUPFAM" id="SSF53850">
    <property type="entry name" value="Periplasmic binding protein-like II"/>
    <property type="match status" value="1"/>
</dbReference>
<sequence>MNISFRMLRFIPIHHFLGQIPFVFLAITILATRTGSAKQPRPHLRVTTILNHPYVMLKHGSTDEYIGFIPDLLSKLADRMMLDYTLKVAPDSKYGVRNRLTGNWDGMIGQVYRNEADVAASSIFYTKQRDNYVDFTIPFLNVSASIIYKKSEYAQKIRITKASDLLNQDFYKFGTLSRGPIKIAFKRTNNSVYRDLWRKMDRFYPHVFYATNDDALQRVRSDPRYAFILPKPIADYIVGRKPCELLQADSFLLNQRYCLVLKENSTYLWRFNYHLKELTKNGFLASMYRKWWINSAECSHHTAGGSSSFSAEVGNGTGVSKCSLYFRKVFIILILHLFTFHIHI</sequence>
<feature type="domain" description="Ionotropic glutamate receptor L-glutamate and glycine-binding" evidence="13">
    <location>
        <begin position="53"/>
        <end position="113"/>
    </location>
</feature>
<evidence type="ECO:0000256" key="2">
    <source>
        <dbReference type="ARBA" id="ARBA00022448"/>
    </source>
</evidence>
<dbReference type="Proteomes" id="UP000549394">
    <property type="component" value="Unassembled WGS sequence"/>
</dbReference>
<keyword evidence="3" id="KW-0812">Transmembrane</keyword>
<dbReference type="Pfam" id="PF10613">
    <property type="entry name" value="Lig_chan-Glu_bd"/>
    <property type="match status" value="1"/>
</dbReference>
<evidence type="ECO:0000259" key="13">
    <source>
        <dbReference type="SMART" id="SM00918"/>
    </source>
</evidence>
<gene>
    <name evidence="14" type="ORF">DGYR_LOCUS8364</name>
</gene>
<evidence type="ECO:0000256" key="8">
    <source>
        <dbReference type="ARBA" id="ARBA00023180"/>
    </source>
</evidence>
<keyword evidence="7" id="KW-0675">Receptor</keyword>
<dbReference type="InterPro" id="IPR015683">
    <property type="entry name" value="Ionotropic_Glu_rcpt"/>
</dbReference>
<feature type="domain" description="Solute-binding protein family 3/N-terminal" evidence="11">
    <location>
        <begin position="43"/>
        <end position="294"/>
    </location>
</feature>
<dbReference type="PANTHER" id="PTHR18966">
    <property type="entry name" value="IONOTROPIC GLUTAMATE RECEPTOR"/>
    <property type="match status" value="1"/>
</dbReference>
<keyword evidence="4" id="KW-1133">Transmembrane helix</keyword>
<keyword evidence="6" id="KW-0472">Membrane</keyword>
<dbReference type="GO" id="GO:0015276">
    <property type="term" value="F:ligand-gated monoatomic ion channel activity"/>
    <property type="evidence" value="ECO:0007669"/>
    <property type="project" value="InterPro"/>
</dbReference>
<protein>
    <submittedName>
        <fullName evidence="14">DgyrCDS8816</fullName>
    </submittedName>
</protein>
<dbReference type="FunFam" id="3.40.190.10:FF:000024">
    <property type="entry name" value="Glutamate receptor, ionotropic, delta 1"/>
    <property type="match status" value="1"/>
</dbReference>
<feature type="domain" description="Ionotropic glutamate receptor C-terminal" evidence="12">
    <location>
        <begin position="43"/>
        <end position="294"/>
    </location>
</feature>
<keyword evidence="2" id="KW-0813">Transport</keyword>
<evidence type="ECO:0000256" key="7">
    <source>
        <dbReference type="ARBA" id="ARBA00023170"/>
    </source>
</evidence>
<keyword evidence="9" id="KW-1071">Ligand-gated ion channel</keyword>